<reference evidence="1 2" key="2">
    <citation type="journal article" date="2013" name="Genome Announc.">
        <title>Genome Sequence of Growth-Improving Paenibacillus mucilaginosus Strain KNP414.</title>
        <authorList>
            <person name="Lu J.J."/>
            <person name="Wang J.F."/>
            <person name="Hu X.F."/>
        </authorList>
    </citation>
    <scope>NUCLEOTIDE SEQUENCE [LARGE SCALE GENOMIC DNA]</scope>
    <source>
        <strain evidence="1 2">KNP414</strain>
    </source>
</reference>
<dbReference type="PATRIC" id="fig|1036673.3.peg.996"/>
<accession>F8FF00</accession>
<evidence type="ECO:0000313" key="1">
    <source>
        <dbReference type="EMBL" id="AEI39700.1"/>
    </source>
</evidence>
<dbReference type="EMBL" id="CP002869">
    <property type="protein sequence ID" value="AEI39700.1"/>
    <property type="molecule type" value="Genomic_DNA"/>
</dbReference>
<name>F8FF00_PAEMK</name>
<reference evidence="2" key="1">
    <citation type="submission" date="2011-06" db="EMBL/GenBank/DDBJ databases">
        <title>Complete genome sequence of Paenibacillus mucilaginosus KNP414.</title>
        <authorList>
            <person name="Wang J."/>
            <person name="Hu S."/>
            <person name="Hu X."/>
            <person name="Zhang B."/>
            <person name="Dong D."/>
            <person name="Zhang S."/>
            <person name="Zhao K."/>
            <person name="Wu D."/>
        </authorList>
    </citation>
    <scope>NUCLEOTIDE SEQUENCE [LARGE SCALE GENOMIC DNA]</scope>
    <source>
        <strain evidence="2">KNP414</strain>
    </source>
</reference>
<dbReference type="Proteomes" id="UP000006620">
    <property type="component" value="Chromosome"/>
</dbReference>
<dbReference type="HOGENOM" id="CLU_3101692_0_0_9"/>
<gene>
    <name evidence="1" type="ordered locus">KNP414_01133</name>
</gene>
<sequence length="51" mass="6083">MYFISMMEDGFVLMSFVIILKPYVKEQTYPFFPPTHFAILTQSTYLKRAQI</sequence>
<evidence type="ECO:0000313" key="2">
    <source>
        <dbReference type="Proteomes" id="UP000006620"/>
    </source>
</evidence>
<dbReference type="AlphaFoldDB" id="F8FF00"/>
<protein>
    <submittedName>
        <fullName evidence="1">Uncharacterized protein</fullName>
    </submittedName>
</protein>
<organism evidence="1 2">
    <name type="scientific">Paenibacillus mucilaginosus (strain KNP414)</name>
    <dbReference type="NCBI Taxonomy" id="1036673"/>
    <lineage>
        <taxon>Bacteria</taxon>
        <taxon>Bacillati</taxon>
        <taxon>Bacillota</taxon>
        <taxon>Bacilli</taxon>
        <taxon>Bacillales</taxon>
        <taxon>Paenibacillaceae</taxon>
        <taxon>Paenibacillus</taxon>
    </lineage>
</organism>
<proteinExistence type="predicted"/>
<dbReference type="KEGG" id="pms:KNP414_01133"/>